<dbReference type="EMBL" id="VTPS01000020">
    <property type="protein sequence ID" value="TZE80966.1"/>
    <property type="molecule type" value="Genomic_DNA"/>
</dbReference>
<dbReference type="PROSITE" id="PS51095">
    <property type="entry name" value="PTS_EIIA_TYPE_3"/>
    <property type="match status" value="1"/>
</dbReference>
<evidence type="ECO:0000256" key="3">
    <source>
        <dbReference type="ARBA" id="ARBA00022679"/>
    </source>
</evidence>
<dbReference type="Pfam" id="PF02255">
    <property type="entry name" value="PTS_IIA"/>
    <property type="match status" value="1"/>
</dbReference>
<dbReference type="GO" id="GO:0046872">
    <property type="term" value="F:metal ion binding"/>
    <property type="evidence" value="ECO:0007669"/>
    <property type="project" value="UniProtKB-KW"/>
</dbReference>
<dbReference type="RefSeq" id="WP_149546055.1">
    <property type="nucleotide sequence ID" value="NZ_VTPS01000020.1"/>
</dbReference>
<comment type="caution">
    <text evidence="8">The sequence shown here is derived from an EMBL/GenBank/DDBJ whole genome shotgun (WGS) entry which is preliminary data.</text>
</comment>
<dbReference type="PANTHER" id="PTHR34382:SF7">
    <property type="entry name" value="PTS SYSTEM N,N'-DIACETYLCHITOBIOSE-SPECIFIC EIIA COMPONENT"/>
    <property type="match status" value="1"/>
</dbReference>
<dbReference type="PANTHER" id="PTHR34382">
    <property type="entry name" value="PTS SYSTEM N,N'-DIACETYLCHITOBIOSE-SPECIFIC EIIA COMPONENT"/>
    <property type="match status" value="1"/>
</dbReference>
<dbReference type="SUPFAM" id="SSF46973">
    <property type="entry name" value="Enzyme IIa from lactose specific PTS, IIa-lac"/>
    <property type="match status" value="1"/>
</dbReference>
<feature type="active site" description="Tele-phosphohistidine intermediate" evidence="5">
    <location>
        <position position="75"/>
    </location>
</feature>
<accession>A0A5D8QB12</accession>
<sequence length="111" mass="12758">MDLERDILNLIAYSGEARSLAMEAIGYAKNGEYERAEESLNEADEKLAMVHDMQTKLLQREASGESFSMSILLVHAQDHLMNAITIHTLAKEFLDVFKRLNELEREKERCK</sequence>
<evidence type="ECO:0000256" key="5">
    <source>
        <dbReference type="PIRSR" id="PIRSR000699-1"/>
    </source>
</evidence>
<keyword evidence="2" id="KW-0762">Sugar transport</keyword>
<keyword evidence="1" id="KW-0813">Transport</keyword>
<feature type="modified residue" description="Phosphohistidine; by HPr" evidence="7">
    <location>
        <position position="75"/>
    </location>
</feature>
<evidence type="ECO:0000256" key="4">
    <source>
        <dbReference type="ARBA" id="ARBA00022683"/>
    </source>
</evidence>
<comment type="cofactor">
    <cofactor evidence="6">
        <name>Mg(2+)</name>
        <dbReference type="ChEBI" id="CHEBI:18420"/>
    </cofactor>
    <text evidence="6">Binds 1 Mg(2+) ion per trimer.</text>
</comment>
<keyword evidence="4" id="KW-0598">Phosphotransferase system</keyword>
<protein>
    <submittedName>
        <fullName evidence="8">PTS lactose/cellobiose transporter subunit IIA</fullName>
    </submittedName>
</protein>
<feature type="binding site" evidence="6">
    <location>
        <position position="78"/>
    </location>
    <ligand>
        <name>Mg(2+)</name>
        <dbReference type="ChEBI" id="CHEBI:18420"/>
        <note>ligand shared between all trimeric partners</note>
    </ligand>
</feature>
<keyword evidence="9" id="KW-1185">Reference proteome</keyword>
<organism evidence="8 9">
    <name type="scientific">Calorimonas adulescens</name>
    <dbReference type="NCBI Taxonomy" id="2606906"/>
    <lineage>
        <taxon>Bacteria</taxon>
        <taxon>Bacillati</taxon>
        <taxon>Bacillota</taxon>
        <taxon>Clostridia</taxon>
        <taxon>Thermoanaerobacterales</taxon>
        <taxon>Thermoanaerobacteraceae</taxon>
        <taxon>Calorimonas</taxon>
    </lineage>
</organism>
<keyword evidence="6" id="KW-0479">Metal-binding</keyword>
<keyword evidence="3" id="KW-0808">Transferase</keyword>
<evidence type="ECO:0000256" key="7">
    <source>
        <dbReference type="PROSITE-ProRule" id="PRU00418"/>
    </source>
</evidence>
<keyword evidence="6" id="KW-0460">Magnesium</keyword>
<proteinExistence type="predicted"/>
<name>A0A5D8QB12_9THEO</name>
<evidence type="ECO:0000256" key="6">
    <source>
        <dbReference type="PIRSR" id="PIRSR000699-2"/>
    </source>
</evidence>
<dbReference type="InterPro" id="IPR003188">
    <property type="entry name" value="PTS_IIA_lac/cel"/>
</dbReference>
<dbReference type="PIRSF" id="PIRSF000699">
    <property type="entry name" value="PTS_IILac_III"/>
    <property type="match status" value="1"/>
</dbReference>
<dbReference type="Proteomes" id="UP000322976">
    <property type="component" value="Unassembled WGS sequence"/>
</dbReference>
<dbReference type="AlphaFoldDB" id="A0A5D8QB12"/>
<evidence type="ECO:0000256" key="2">
    <source>
        <dbReference type="ARBA" id="ARBA00022597"/>
    </source>
</evidence>
<evidence type="ECO:0000313" key="8">
    <source>
        <dbReference type="EMBL" id="TZE80966.1"/>
    </source>
</evidence>
<evidence type="ECO:0000256" key="1">
    <source>
        <dbReference type="ARBA" id="ARBA00022448"/>
    </source>
</evidence>
<evidence type="ECO:0000313" key="9">
    <source>
        <dbReference type="Proteomes" id="UP000322976"/>
    </source>
</evidence>
<dbReference type="InterPro" id="IPR036542">
    <property type="entry name" value="PTS_IIA_lac/cel_sf"/>
</dbReference>
<dbReference type="GO" id="GO:0009401">
    <property type="term" value="P:phosphoenolpyruvate-dependent sugar phosphotransferase system"/>
    <property type="evidence" value="ECO:0007669"/>
    <property type="project" value="UniProtKB-KW"/>
</dbReference>
<dbReference type="CDD" id="cd00215">
    <property type="entry name" value="PTS_IIA_lac"/>
    <property type="match status" value="1"/>
</dbReference>
<gene>
    <name evidence="8" type="ORF">FWJ32_11260</name>
</gene>
<dbReference type="GO" id="GO:0016740">
    <property type="term" value="F:transferase activity"/>
    <property type="evidence" value="ECO:0007669"/>
    <property type="project" value="UniProtKB-KW"/>
</dbReference>
<dbReference type="Gene3D" id="1.20.58.80">
    <property type="entry name" value="Phosphotransferase system, lactose/cellobiose-type IIA subunit"/>
    <property type="match status" value="1"/>
</dbReference>
<reference evidence="8 9" key="1">
    <citation type="submission" date="2019-08" db="EMBL/GenBank/DDBJ databases">
        <title>Calorimonas adulescens gen. nov., sp. nov., an anaerobic thermophilic bacterium from Sakhalin hot spring.</title>
        <authorList>
            <person name="Khomyakova M.A."/>
            <person name="Merkel A.Y."/>
            <person name="Novikov A."/>
            <person name="Bonch-Osmolovskaya E.A."/>
            <person name="Slobodkin A.I."/>
        </authorList>
    </citation>
    <scope>NUCLEOTIDE SEQUENCE [LARGE SCALE GENOMIC DNA]</scope>
    <source>
        <strain evidence="8 9">A05MB</strain>
    </source>
</reference>